<dbReference type="GO" id="GO:0016491">
    <property type="term" value="F:oxidoreductase activity"/>
    <property type="evidence" value="ECO:0007669"/>
    <property type="project" value="UniProtKB-KW"/>
</dbReference>
<dbReference type="InterPro" id="IPR036291">
    <property type="entry name" value="NAD(P)-bd_dom_sf"/>
</dbReference>
<dbReference type="Gene3D" id="3.40.50.720">
    <property type="entry name" value="NAD(P)-binding Rossmann-like Domain"/>
    <property type="match status" value="1"/>
</dbReference>
<evidence type="ECO:0008006" key="4">
    <source>
        <dbReference type="Google" id="ProtNLM"/>
    </source>
</evidence>
<dbReference type="RefSeq" id="WP_049681145.1">
    <property type="nucleotide sequence ID" value="NZ_LFZW01000001.1"/>
</dbReference>
<gene>
    <name evidence="2" type="ORF">AC625_09845</name>
</gene>
<protein>
    <recommendedName>
        <fullName evidence="4">Oxidoreductase</fullName>
    </recommendedName>
</protein>
<dbReference type="InterPro" id="IPR002347">
    <property type="entry name" value="SDR_fam"/>
</dbReference>
<dbReference type="PATRIC" id="fig|1679170.3.peg.2192"/>
<keyword evidence="3" id="KW-1185">Reference proteome</keyword>
<dbReference type="PANTHER" id="PTHR47534">
    <property type="entry name" value="YALI0E05731P"/>
    <property type="match status" value="1"/>
</dbReference>
<dbReference type="InterPro" id="IPR052228">
    <property type="entry name" value="Sec_Metab_Biosynth_Oxidored"/>
</dbReference>
<evidence type="ECO:0000313" key="2">
    <source>
        <dbReference type="EMBL" id="KMY49798.1"/>
    </source>
</evidence>
<dbReference type="Proteomes" id="UP000037146">
    <property type="component" value="Unassembled WGS sequence"/>
</dbReference>
<accession>A0A0K9GT50</accession>
<reference evidence="3" key="1">
    <citation type="submission" date="2015-07" db="EMBL/GenBank/DDBJ databases">
        <title>Genome sequencing project for genomic taxonomy and phylogenomics of Bacillus-like bacteria.</title>
        <authorList>
            <person name="Liu B."/>
            <person name="Wang J."/>
            <person name="Zhu Y."/>
            <person name="Liu G."/>
            <person name="Chen Q."/>
            <person name="Chen Z."/>
            <person name="Lan J."/>
            <person name="Che J."/>
            <person name="Ge C."/>
            <person name="Shi H."/>
            <person name="Pan Z."/>
            <person name="Liu X."/>
        </authorList>
    </citation>
    <scope>NUCLEOTIDE SEQUENCE [LARGE SCALE GENOMIC DNA]</scope>
    <source>
        <strain evidence="3">FJAT-27997</strain>
    </source>
</reference>
<organism evidence="2 3">
    <name type="scientific">Peribacillus loiseleuriae</name>
    <dbReference type="NCBI Taxonomy" id="1679170"/>
    <lineage>
        <taxon>Bacteria</taxon>
        <taxon>Bacillati</taxon>
        <taxon>Bacillota</taxon>
        <taxon>Bacilli</taxon>
        <taxon>Bacillales</taxon>
        <taxon>Bacillaceae</taxon>
        <taxon>Peribacillus</taxon>
    </lineage>
</organism>
<proteinExistence type="predicted"/>
<dbReference type="AlphaFoldDB" id="A0A0K9GT50"/>
<dbReference type="Pfam" id="PF00106">
    <property type="entry name" value="adh_short"/>
    <property type="match status" value="1"/>
</dbReference>
<dbReference type="PRINTS" id="PR00081">
    <property type="entry name" value="GDHRDH"/>
</dbReference>
<dbReference type="STRING" id="1679170.AC625_09845"/>
<sequence length="278" mass="31174">MKTILITGGTDGMGKALAITQLKNGHRVIIVGRSKDKGSQFINEAKQLNASNRAVFLEADLSLISENKRIIEFMKQEMKSLDTLILTAADQSYRPNKRETKEGFEFTFALYYLSRHVLSYGLKSLMEKSNGPIIINISAPGLKGEVKWDDIQMSQNFDSTKAQRHGSRLNDLLAVSFDNKNEAKHIKYILFNPWAVRTTGADASAKNKIQQRINAFIYKLIGKTPEEAILPVIDLLDAPPKETLSAYVQKKGVDLSMPTFDKNKAARLLNETNKLIQK</sequence>
<dbReference type="EMBL" id="LFZW01000001">
    <property type="protein sequence ID" value="KMY49798.1"/>
    <property type="molecule type" value="Genomic_DNA"/>
</dbReference>
<dbReference type="PANTHER" id="PTHR47534:SF3">
    <property type="entry name" value="ALCOHOL DEHYDROGENASE-LIKE C-TERMINAL DOMAIN-CONTAINING PROTEIN"/>
    <property type="match status" value="1"/>
</dbReference>
<evidence type="ECO:0000256" key="1">
    <source>
        <dbReference type="ARBA" id="ARBA00023002"/>
    </source>
</evidence>
<name>A0A0K9GT50_9BACI</name>
<comment type="caution">
    <text evidence="2">The sequence shown here is derived from an EMBL/GenBank/DDBJ whole genome shotgun (WGS) entry which is preliminary data.</text>
</comment>
<keyword evidence="1" id="KW-0560">Oxidoreductase</keyword>
<evidence type="ECO:0000313" key="3">
    <source>
        <dbReference type="Proteomes" id="UP000037146"/>
    </source>
</evidence>
<dbReference type="SUPFAM" id="SSF51735">
    <property type="entry name" value="NAD(P)-binding Rossmann-fold domains"/>
    <property type="match status" value="1"/>
</dbReference>
<dbReference type="OrthoDB" id="2860165at2"/>